<reference evidence="2" key="1">
    <citation type="journal article" date="2020" name="New Phytol.">
        <title>Comparative genomics reveals dynamic genome evolution in host specialist ectomycorrhizal fungi.</title>
        <authorList>
            <person name="Lofgren L.A."/>
            <person name="Nguyen N.H."/>
            <person name="Vilgalys R."/>
            <person name="Ruytinx J."/>
            <person name="Liao H.L."/>
            <person name="Branco S."/>
            <person name="Kuo A."/>
            <person name="LaButti K."/>
            <person name="Lipzen A."/>
            <person name="Andreopoulos W."/>
            <person name="Pangilinan J."/>
            <person name="Riley R."/>
            <person name="Hundley H."/>
            <person name="Na H."/>
            <person name="Barry K."/>
            <person name="Grigoriev I.V."/>
            <person name="Stajich J.E."/>
            <person name="Kennedy P.G."/>
        </authorList>
    </citation>
    <scope>NUCLEOTIDE SEQUENCE</scope>
    <source>
        <strain evidence="2">MN1</strain>
    </source>
</reference>
<feature type="transmembrane region" description="Helical" evidence="1">
    <location>
        <begin position="101"/>
        <end position="123"/>
    </location>
</feature>
<sequence length="124" mass="13610">MLQVGRVESDVKTLFGLYRPCHADAALILGAHDKGIVRLAVVLPSSTPMTSVAFPADFVLVDQDGYTYSASLLNSGQTKVFMIRPVGVIGAIVHGIEDVKIYFLIFFWMSSGLFFYMTCITLNL</sequence>
<dbReference type="GeneID" id="64629571"/>
<evidence type="ECO:0000313" key="3">
    <source>
        <dbReference type="Proteomes" id="UP000807769"/>
    </source>
</evidence>
<dbReference type="OrthoDB" id="2691253at2759"/>
<keyword evidence="1" id="KW-0812">Transmembrane</keyword>
<dbReference type="EMBL" id="JABBWG010000014">
    <property type="protein sequence ID" value="KAG1817296.1"/>
    <property type="molecule type" value="Genomic_DNA"/>
</dbReference>
<keyword evidence="3" id="KW-1185">Reference proteome</keyword>
<gene>
    <name evidence="2" type="ORF">BJ212DRAFT_1352286</name>
</gene>
<evidence type="ECO:0000313" key="2">
    <source>
        <dbReference type="EMBL" id="KAG1817296.1"/>
    </source>
</evidence>
<dbReference type="AlphaFoldDB" id="A0A9P7ED47"/>
<accession>A0A9P7ED47</accession>
<name>A0A9P7ED47_9AGAM</name>
<dbReference type="Proteomes" id="UP000807769">
    <property type="component" value="Unassembled WGS sequence"/>
</dbReference>
<keyword evidence="1" id="KW-1133">Transmembrane helix</keyword>
<dbReference type="RefSeq" id="XP_041193715.1">
    <property type="nucleotide sequence ID" value="XM_041335554.1"/>
</dbReference>
<organism evidence="2 3">
    <name type="scientific">Suillus subaureus</name>
    <dbReference type="NCBI Taxonomy" id="48587"/>
    <lineage>
        <taxon>Eukaryota</taxon>
        <taxon>Fungi</taxon>
        <taxon>Dikarya</taxon>
        <taxon>Basidiomycota</taxon>
        <taxon>Agaricomycotina</taxon>
        <taxon>Agaricomycetes</taxon>
        <taxon>Agaricomycetidae</taxon>
        <taxon>Boletales</taxon>
        <taxon>Suillineae</taxon>
        <taxon>Suillaceae</taxon>
        <taxon>Suillus</taxon>
    </lineage>
</organism>
<protein>
    <submittedName>
        <fullName evidence="2">Uncharacterized protein</fullName>
    </submittedName>
</protein>
<comment type="caution">
    <text evidence="2">The sequence shown here is derived from an EMBL/GenBank/DDBJ whole genome shotgun (WGS) entry which is preliminary data.</text>
</comment>
<evidence type="ECO:0000256" key="1">
    <source>
        <dbReference type="SAM" id="Phobius"/>
    </source>
</evidence>
<keyword evidence="1" id="KW-0472">Membrane</keyword>
<proteinExistence type="predicted"/>